<dbReference type="Pfam" id="PF00106">
    <property type="entry name" value="adh_short"/>
    <property type="match status" value="1"/>
</dbReference>
<evidence type="ECO:0000313" key="4">
    <source>
        <dbReference type="Proteomes" id="UP000052023"/>
    </source>
</evidence>
<accession>A0A0R3MX16</accession>
<sequence length="274" mass="28623">MASQDDARSLKGKVALVTGAGRGLGRAFAERLAAMGADVAIHGMREHGPAEYGEGSTLTAVAEAVAAAHGVRTIRVLGDLTQGADIARVVETTTKQLGPIDILVHNAGGDIAAKGGKPDPNDAVGIREEDVRAVLDRNLLSTILTCQAVAKEMMPRRQGRIVTIGSVAAFKGRTNGSIYAVAKAGMTHYTRCLADQLRSYDITVNCIAPGDTRTGRFMGTRAVDQNRMVEAGTLDRIATVDEVARVVEVFAGPLGAFVSGQVLRVDGGGQCWAA</sequence>
<dbReference type="RefSeq" id="WP_057844119.1">
    <property type="nucleotide sequence ID" value="NZ_LLYA01000153.1"/>
</dbReference>
<proteinExistence type="inferred from homology"/>
<reference evidence="3 4" key="1">
    <citation type="submission" date="2014-03" db="EMBL/GenBank/DDBJ databases">
        <title>Bradyrhizobium valentinum sp. nov., isolated from effective nodules of Lupinus mariae-josephae, a lupine endemic of basic-lime soils in Eastern Spain.</title>
        <authorList>
            <person name="Duran D."/>
            <person name="Rey L."/>
            <person name="Navarro A."/>
            <person name="Busquets A."/>
            <person name="Imperial J."/>
            <person name="Ruiz-Argueso T."/>
        </authorList>
    </citation>
    <scope>NUCLEOTIDE SEQUENCE [LARGE SCALE GENOMIC DNA]</scope>
    <source>
        <strain evidence="3 4">Ro19</strain>
    </source>
</reference>
<dbReference type="SUPFAM" id="SSF51735">
    <property type="entry name" value="NAD(P)-binding Rossmann-fold domains"/>
    <property type="match status" value="1"/>
</dbReference>
<dbReference type="PRINTS" id="PR00081">
    <property type="entry name" value="GDHRDH"/>
</dbReference>
<dbReference type="CDD" id="cd05233">
    <property type="entry name" value="SDR_c"/>
    <property type="match status" value="1"/>
</dbReference>
<dbReference type="Proteomes" id="UP000052023">
    <property type="component" value="Unassembled WGS sequence"/>
</dbReference>
<evidence type="ECO:0000313" key="3">
    <source>
        <dbReference type="EMBL" id="KRR24626.1"/>
    </source>
</evidence>
<comment type="similarity">
    <text evidence="1 2">Belongs to the short-chain dehydrogenases/reductases (SDR) family.</text>
</comment>
<dbReference type="InterPro" id="IPR020904">
    <property type="entry name" value="Sc_DH/Rdtase_CS"/>
</dbReference>
<evidence type="ECO:0000256" key="2">
    <source>
        <dbReference type="RuleBase" id="RU000363"/>
    </source>
</evidence>
<dbReference type="PANTHER" id="PTHR42760:SF78">
    <property type="entry name" value="3-OXOACYL-[ACYL-CARRIER-PROTEIN] REDUCTASE [NADH]"/>
    <property type="match status" value="1"/>
</dbReference>
<dbReference type="GO" id="GO:0016616">
    <property type="term" value="F:oxidoreductase activity, acting on the CH-OH group of donors, NAD or NADP as acceptor"/>
    <property type="evidence" value="ECO:0007669"/>
    <property type="project" value="TreeGrafter"/>
</dbReference>
<dbReference type="PRINTS" id="PR00080">
    <property type="entry name" value="SDRFAMILY"/>
</dbReference>
<gene>
    <name evidence="3" type="ORF">CQ13_24755</name>
</gene>
<dbReference type="FunFam" id="3.40.50.720:FF:000084">
    <property type="entry name" value="Short-chain dehydrogenase reductase"/>
    <property type="match status" value="1"/>
</dbReference>
<dbReference type="InterPro" id="IPR002347">
    <property type="entry name" value="SDR_fam"/>
</dbReference>
<evidence type="ECO:0000256" key="1">
    <source>
        <dbReference type="ARBA" id="ARBA00006484"/>
    </source>
</evidence>
<dbReference type="EMBL" id="LLYA01000153">
    <property type="protein sequence ID" value="KRR24626.1"/>
    <property type="molecule type" value="Genomic_DNA"/>
</dbReference>
<dbReference type="PANTHER" id="PTHR42760">
    <property type="entry name" value="SHORT-CHAIN DEHYDROGENASES/REDUCTASES FAMILY MEMBER"/>
    <property type="match status" value="1"/>
</dbReference>
<keyword evidence="4" id="KW-1185">Reference proteome</keyword>
<name>A0A0R3MX16_9BRAD</name>
<protein>
    <submittedName>
        <fullName evidence="3">3-oxoacyl-ACP reductase</fullName>
    </submittedName>
</protein>
<dbReference type="Gene3D" id="3.40.50.720">
    <property type="entry name" value="NAD(P)-binding Rossmann-like Domain"/>
    <property type="match status" value="1"/>
</dbReference>
<dbReference type="InterPro" id="IPR036291">
    <property type="entry name" value="NAD(P)-bd_dom_sf"/>
</dbReference>
<dbReference type="AlphaFoldDB" id="A0A0R3MX16"/>
<dbReference type="PROSITE" id="PS00061">
    <property type="entry name" value="ADH_SHORT"/>
    <property type="match status" value="1"/>
</dbReference>
<organism evidence="3 4">
    <name type="scientific">Bradyrhizobium retamae</name>
    <dbReference type="NCBI Taxonomy" id="1300035"/>
    <lineage>
        <taxon>Bacteria</taxon>
        <taxon>Pseudomonadati</taxon>
        <taxon>Pseudomonadota</taxon>
        <taxon>Alphaproteobacteria</taxon>
        <taxon>Hyphomicrobiales</taxon>
        <taxon>Nitrobacteraceae</taxon>
        <taxon>Bradyrhizobium</taxon>
    </lineage>
</organism>
<comment type="caution">
    <text evidence="3">The sequence shown here is derived from an EMBL/GenBank/DDBJ whole genome shotgun (WGS) entry which is preliminary data.</text>
</comment>
<dbReference type="OrthoDB" id="9789398at2"/>